<evidence type="ECO:0000256" key="4">
    <source>
        <dbReference type="SAM" id="Phobius"/>
    </source>
</evidence>
<comment type="caution">
    <text evidence="5">The sequence shown here is derived from an EMBL/GenBank/DDBJ whole genome shotgun (WGS) entry which is preliminary data.</text>
</comment>
<gene>
    <name evidence="5" type="ORF">A4H34_06175</name>
</gene>
<organism evidence="5 6">
    <name type="scientific">Peptidiphaga gingivicola</name>
    <dbReference type="NCBI Taxonomy" id="2741497"/>
    <lineage>
        <taxon>Bacteria</taxon>
        <taxon>Bacillati</taxon>
        <taxon>Actinomycetota</taxon>
        <taxon>Actinomycetes</taxon>
        <taxon>Actinomycetales</taxon>
        <taxon>Actinomycetaceae</taxon>
        <taxon>Peptidiphaga</taxon>
    </lineage>
</organism>
<dbReference type="GO" id="GO:0016757">
    <property type="term" value="F:glycosyltransferase activity"/>
    <property type="evidence" value="ECO:0007669"/>
    <property type="project" value="UniProtKB-KW"/>
</dbReference>
<accession>A0A179B625</accession>
<reference evidence="5 6" key="1">
    <citation type="submission" date="2016-04" db="EMBL/GenBank/DDBJ databases">
        <title>Peptidophaga gingivicola gen. nov., sp. nov., isolated from human subgingival plaque.</title>
        <authorList>
            <person name="Beall C.J."/>
            <person name="Mokrzan E.M."/>
            <person name="Griffen A.L."/>
            <person name="Leys E.J."/>
        </authorList>
    </citation>
    <scope>NUCLEOTIDE SEQUENCE [LARGE SCALE GENOMIC DNA]</scope>
    <source>
        <strain evidence="5 6">BA112</strain>
    </source>
</reference>
<dbReference type="Proteomes" id="UP000078368">
    <property type="component" value="Unassembled WGS sequence"/>
</dbReference>
<evidence type="ECO:0000256" key="1">
    <source>
        <dbReference type="ARBA" id="ARBA00006739"/>
    </source>
</evidence>
<evidence type="ECO:0000313" key="6">
    <source>
        <dbReference type="Proteomes" id="UP000078368"/>
    </source>
</evidence>
<feature type="transmembrane region" description="Helical" evidence="4">
    <location>
        <begin position="15"/>
        <end position="37"/>
    </location>
</feature>
<comment type="similarity">
    <text evidence="1">Belongs to the glycosyltransferase 2 family.</text>
</comment>
<dbReference type="PANTHER" id="PTHR43630:SF1">
    <property type="entry name" value="POLY-BETA-1,6-N-ACETYL-D-GLUCOSAMINE SYNTHASE"/>
    <property type="match status" value="1"/>
</dbReference>
<feature type="transmembrane region" description="Helical" evidence="4">
    <location>
        <begin position="363"/>
        <end position="384"/>
    </location>
</feature>
<keyword evidence="3" id="KW-0808">Transferase</keyword>
<evidence type="ECO:0000313" key="5">
    <source>
        <dbReference type="EMBL" id="OAP86703.1"/>
    </source>
</evidence>
<dbReference type="InterPro" id="IPR029044">
    <property type="entry name" value="Nucleotide-diphossugar_trans"/>
</dbReference>
<dbReference type="AlphaFoldDB" id="A0A179B625"/>
<keyword evidence="4" id="KW-1133">Transmembrane helix</keyword>
<dbReference type="PANTHER" id="PTHR43630">
    <property type="entry name" value="POLY-BETA-1,6-N-ACETYL-D-GLUCOSAMINE SYNTHASE"/>
    <property type="match status" value="1"/>
</dbReference>
<keyword evidence="4" id="KW-0472">Membrane</keyword>
<evidence type="ECO:0000256" key="2">
    <source>
        <dbReference type="ARBA" id="ARBA00022676"/>
    </source>
</evidence>
<dbReference type="Gene3D" id="3.90.550.10">
    <property type="entry name" value="Spore Coat Polysaccharide Biosynthesis Protein SpsA, Chain A"/>
    <property type="match status" value="1"/>
</dbReference>
<sequence>MTAASPRFVQVLDAIGWWGALLMVFVTVVYGLVLLVLSRSAPRKRAARRRAVLKAAETTEGSTQLARPRMVILIPCLNEAEVIVASVKALLASPAPDVHILVIDDGSEDGTADLVESIGDPRVSVMRRVLPNARLGKGEALNAALDLVRQRYVTGSANDVVVGVVDADGRLDPHAITEARISFADPEVGAVQMGVRINNRRRSLLARMQDMEFVIFIEVFQRGRRHLGSVGMGGNGQFVRLSALDALGPNPWSESLTEDFDLGIRLNASGWVNEFCREASVHQQGVTNFGRLMRQRTRWFQGNLQAMSLYKSVVRGHRGRARTDTLFQILTPYLVLTASLLTVSFIIALGMSIYWAIRGVPQHWEWLILAYVLAFGPAQAYGYIYWRIERVNKFSIFKAIGCSHIFVFYGMLGYIPGWWAVGRAMSNRTNWAKTAREAEEPQDAAAPAVAVGQAT</sequence>
<proteinExistence type="inferred from homology"/>
<dbReference type="STRING" id="1823756.A4H34_06175"/>
<keyword evidence="4" id="KW-0812">Transmembrane</keyword>
<feature type="transmembrane region" description="Helical" evidence="4">
    <location>
        <begin position="396"/>
        <end position="421"/>
    </location>
</feature>
<keyword evidence="6" id="KW-1185">Reference proteome</keyword>
<name>A0A179B625_9ACTO</name>
<evidence type="ECO:0000256" key="3">
    <source>
        <dbReference type="ARBA" id="ARBA00022679"/>
    </source>
</evidence>
<dbReference type="EMBL" id="LVZK01000001">
    <property type="protein sequence ID" value="OAP86703.1"/>
    <property type="molecule type" value="Genomic_DNA"/>
</dbReference>
<dbReference type="Pfam" id="PF13641">
    <property type="entry name" value="Glyco_tranf_2_3"/>
    <property type="match status" value="1"/>
</dbReference>
<protein>
    <submittedName>
        <fullName evidence="5">Multidrug transporter</fullName>
    </submittedName>
</protein>
<keyword evidence="2" id="KW-0328">Glycosyltransferase</keyword>
<dbReference type="SUPFAM" id="SSF53448">
    <property type="entry name" value="Nucleotide-diphospho-sugar transferases"/>
    <property type="match status" value="1"/>
</dbReference>
<dbReference type="RefSeq" id="WP_009199008.1">
    <property type="nucleotide sequence ID" value="NZ_LVZK01000001.1"/>
</dbReference>
<feature type="transmembrane region" description="Helical" evidence="4">
    <location>
        <begin position="330"/>
        <end position="357"/>
    </location>
</feature>